<reference evidence="2" key="1">
    <citation type="journal article" date="2022" name="Int. J. Mol. Sci.">
        <title>Draft Genome of Tanacetum Coccineum: Genomic Comparison of Closely Related Tanacetum-Family Plants.</title>
        <authorList>
            <person name="Yamashiro T."/>
            <person name="Shiraishi A."/>
            <person name="Nakayama K."/>
            <person name="Satake H."/>
        </authorList>
    </citation>
    <scope>NUCLEOTIDE SEQUENCE</scope>
</reference>
<evidence type="ECO:0000313" key="2">
    <source>
        <dbReference type="EMBL" id="GJS66806.1"/>
    </source>
</evidence>
<feature type="compositionally biased region" description="Basic and acidic residues" evidence="1">
    <location>
        <begin position="90"/>
        <end position="103"/>
    </location>
</feature>
<accession>A0ABQ4XNX7</accession>
<evidence type="ECO:0000313" key="3">
    <source>
        <dbReference type="Proteomes" id="UP001151760"/>
    </source>
</evidence>
<dbReference type="EMBL" id="BQNB010009675">
    <property type="protein sequence ID" value="GJS66806.1"/>
    <property type="molecule type" value="Genomic_DNA"/>
</dbReference>
<feature type="compositionally biased region" description="Basic and acidic residues" evidence="1">
    <location>
        <begin position="141"/>
        <end position="152"/>
    </location>
</feature>
<evidence type="ECO:0000256" key="1">
    <source>
        <dbReference type="SAM" id="MobiDB-lite"/>
    </source>
</evidence>
<sequence>MWGCGRWGEMSGDVIWGGMRGGWGYFVCRSSGAKLRWGAVVTGARSVWLEGGGWGEEEVAIEKAVWVRVRRDGEDRGGGEGGGKRKVVWGKKEGGVDEGETKGNKGVGKKKWKGVGNEGVGMRGTTEGKSKVRGSSGGGRVEGDGGGERIEGGNELSGKHVRKRKEQGKERKRNRKETRKEEQRVYLREKRINVELGCGVFLYLDFRLCKGRDWTIEAQKIMLARRRTL</sequence>
<feature type="compositionally biased region" description="Basic residues" evidence="1">
    <location>
        <begin position="159"/>
        <end position="177"/>
    </location>
</feature>
<organism evidence="2 3">
    <name type="scientific">Tanacetum coccineum</name>
    <dbReference type="NCBI Taxonomy" id="301880"/>
    <lineage>
        <taxon>Eukaryota</taxon>
        <taxon>Viridiplantae</taxon>
        <taxon>Streptophyta</taxon>
        <taxon>Embryophyta</taxon>
        <taxon>Tracheophyta</taxon>
        <taxon>Spermatophyta</taxon>
        <taxon>Magnoliopsida</taxon>
        <taxon>eudicotyledons</taxon>
        <taxon>Gunneridae</taxon>
        <taxon>Pentapetalae</taxon>
        <taxon>asterids</taxon>
        <taxon>campanulids</taxon>
        <taxon>Asterales</taxon>
        <taxon>Asteraceae</taxon>
        <taxon>Asteroideae</taxon>
        <taxon>Anthemideae</taxon>
        <taxon>Anthemidinae</taxon>
        <taxon>Tanacetum</taxon>
    </lineage>
</organism>
<feature type="region of interest" description="Disordered" evidence="1">
    <location>
        <begin position="72"/>
        <end position="182"/>
    </location>
</feature>
<reference evidence="2" key="2">
    <citation type="submission" date="2022-01" db="EMBL/GenBank/DDBJ databases">
        <authorList>
            <person name="Yamashiro T."/>
            <person name="Shiraishi A."/>
            <person name="Satake H."/>
            <person name="Nakayama K."/>
        </authorList>
    </citation>
    <scope>NUCLEOTIDE SEQUENCE</scope>
</reference>
<keyword evidence="3" id="KW-1185">Reference proteome</keyword>
<protein>
    <submittedName>
        <fullName evidence="2">Uncharacterized protein</fullName>
    </submittedName>
</protein>
<dbReference type="Proteomes" id="UP001151760">
    <property type="component" value="Unassembled WGS sequence"/>
</dbReference>
<name>A0ABQ4XNX7_9ASTR</name>
<proteinExistence type="predicted"/>
<gene>
    <name evidence="2" type="ORF">Tco_0681370</name>
</gene>
<comment type="caution">
    <text evidence="2">The sequence shown here is derived from an EMBL/GenBank/DDBJ whole genome shotgun (WGS) entry which is preliminary data.</text>
</comment>